<comment type="caution">
    <text evidence="1">The sequence shown here is derived from an EMBL/GenBank/DDBJ whole genome shotgun (WGS) entry which is preliminary data.</text>
</comment>
<gene>
    <name evidence="1" type="ORF">APZ42_019157</name>
</gene>
<organism evidence="1 2">
    <name type="scientific">Daphnia magna</name>
    <dbReference type="NCBI Taxonomy" id="35525"/>
    <lineage>
        <taxon>Eukaryota</taxon>
        <taxon>Metazoa</taxon>
        <taxon>Ecdysozoa</taxon>
        <taxon>Arthropoda</taxon>
        <taxon>Crustacea</taxon>
        <taxon>Branchiopoda</taxon>
        <taxon>Diplostraca</taxon>
        <taxon>Cladocera</taxon>
        <taxon>Anomopoda</taxon>
        <taxon>Daphniidae</taxon>
        <taxon>Daphnia</taxon>
    </lineage>
</organism>
<proteinExistence type="predicted"/>
<sequence>MQNGRTPSLEEYSYFFRGGGGIEMGVLLLNETLKICKSRHSTCALTFSGVSLLKRSLLNLGGNARKFLF</sequence>
<dbReference type="EMBL" id="LRGB01000903">
    <property type="protein sequence ID" value="KZS15305.1"/>
    <property type="molecule type" value="Genomic_DNA"/>
</dbReference>
<name>A0A164YJ24_9CRUS</name>
<reference evidence="1 2" key="1">
    <citation type="submission" date="2016-03" db="EMBL/GenBank/DDBJ databases">
        <title>EvidentialGene: Evidence-directed Construction of Genes on Genomes.</title>
        <authorList>
            <person name="Gilbert D.G."/>
            <person name="Choi J.-H."/>
            <person name="Mockaitis K."/>
            <person name="Colbourne J."/>
            <person name="Pfrender M."/>
        </authorList>
    </citation>
    <scope>NUCLEOTIDE SEQUENCE [LARGE SCALE GENOMIC DNA]</scope>
    <source>
        <strain evidence="1 2">Xinb3</strain>
        <tissue evidence="1">Complete organism</tissue>
    </source>
</reference>
<dbReference type="Proteomes" id="UP000076858">
    <property type="component" value="Unassembled WGS sequence"/>
</dbReference>
<keyword evidence="2" id="KW-1185">Reference proteome</keyword>
<dbReference type="AlphaFoldDB" id="A0A164YJ24"/>
<evidence type="ECO:0000313" key="1">
    <source>
        <dbReference type="EMBL" id="KZS15305.1"/>
    </source>
</evidence>
<protein>
    <submittedName>
        <fullName evidence="1">Uncharacterized protein</fullName>
    </submittedName>
</protein>
<accession>A0A164YJ24</accession>
<evidence type="ECO:0000313" key="2">
    <source>
        <dbReference type="Proteomes" id="UP000076858"/>
    </source>
</evidence>